<accession>M2X645</accession>
<evidence type="ECO:0000313" key="3">
    <source>
        <dbReference type="Proteomes" id="UP000030680"/>
    </source>
</evidence>
<gene>
    <name evidence="2" type="ORF">Gasu_07150</name>
</gene>
<evidence type="ECO:0000313" key="2">
    <source>
        <dbReference type="EMBL" id="EME31965.1"/>
    </source>
</evidence>
<sequence>MTASNATCAVCKKPARYKLPKTEVPYCSVVCFRQLSQLGNTVASSLNPDGESSVVPLPPASESFQTAKGEVDEERDKQFLQLVHFYAGISSRQKLLSRTSRHCPIRRPDRKSCSCKKAREIRAV</sequence>
<dbReference type="AlphaFoldDB" id="M2X645"/>
<keyword evidence="3" id="KW-1185">Reference proteome</keyword>
<name>M2X645_GALSU</name>
<proteinExistence type="predicted"/>
<dbReference type="Pfam" id="PF04438">
    <property type="entry name" value="zf-HIT"/>
    <property type="match status" value="1"/>
</dbReference>
<dbReference type="Proteomes" id="UP000030680">
    <property type="component" value="Unassembled WGS sequence"/>
</dbReference>
<dbReference type="OrthoDB" id="9972at2759"/>
<dbReference type="EMBL" id="KB454488">
    <property type="protein sequence ID" value="EME31965.1"/>
    <property type="molecule type" value="Genomic_DNA"/>
</dbReference>
<dbReference type="RefSeq" id="XP_005708485.1">
    <property type="nucleotide sequence ID" value="XM_005708428.1"/>
</dbReference>
<dbReference type="GeneID" id="17090571"/>
<dbReference type="SUPFAM" id="SSF144232">
    <property type="entry name" value="HIT/MYND zinc finger-like"/>
    <property type="match status" value="1"/>
</dbReference>
<organism evidence="2 3">
    <name type="scientific">Galdieria sulphuraria</name>
    <name type="common">Red alga</name>
    <dbReference type="NCBI Taxonomy" id="130081"/>
    <lineage>
        <taxon>Eukaryota</taxon>
        <taxon>Rhodophyta</taxon>
        <taxon>Bangiophyceae</taxon>
        <taxon>Galdieriales</taxon>
        <taxon>Galdieriaceae</taxon>
        <taxon>Galdieria</taxon>
    </lineage>
</organism>
<dbReference type="KEGG" id="gsl:Gasu_07150"/>
<protein>
    <recommendedName>
        <fullName evidence="1">HIT-type domain-containing protein</fullName>
    </recommendedName>
</protein>
<dbReference type="InterPro" id="IPR007529">
    <property type="entry name" value="Znf_HIT"/>
</dbReference>
<reference evidence="3" key="1">
    <citation type="journal article" date="2013" name="Science">
        <title>Gene transfer from bacteria and archaea facilitated evolution of an extremophilic eukaryote.</title>
        <authorList>
            <person name="Schonknecht G."/>
            <person name="Chen W.H."/>
            <person name="Ternes C.M."/>
            <person name="Barbier G.G."/>
            <person name="Shrestha R.P."/>
            <person name="Stanke M."/>
            <person name="Brautigam A."/>
            <person name="Baker B.J."/>
            <person name="Banfield J.F."/>
            <person name="Garavito R.M."/>
            <person name="Carr K."/>
            <person name="Wilkerson C."/>
            <person name="Rensing S.A."/>
            <person name="Gagneul D."/>
            <person name="Dickenson N.E."/>
            <person name="Oesterhelt C."/>
            <person name="Lercher M.J."/>
            <person name="Weber A.P."/>
        </authorList>
    </citation>
    <scope>NUCLEOTIDE SEQUENCE [LARGE SCALE GENOMIC DNA]</scope>
    <source>
        <strain evidence="3">074W</strain>
    </source>
</reference>
<dbReference type="Gramene" id="EME31965">
    <property type="protein sequence ID" value="EME31965"/>
    <property type="gene ID" value="Gasu_07150"/>
</dbReference>
<dbReference type="Gene3D" id="3.30.60.190">
    <property type="match status" value="1"/>
</dbReference>
<feature type="domain" description="HIT-type" evidence="1">
    <location>
        <begin position="6"/>
        <end position="33"/>
    </location>
</feature>
<evidence type="ECO:0000259" key="1">
    <source>
        <dbReference type="Pfam" id="PF04438"/>
    </source>
</evidence>